<dbReference type="CTD" id="68918601"/>
<dbReference type="InParanoid" id="B6IL53"/>
<dbReference type="EMBL" id="HE601047">
    <property type="protein sequence ID" value="CAS00606.1"/>
    <property type="molecule type" value="Genomic_DNA"/>
</dbReference>
<dbReference type="Proteomes" id="UP000008549">
    <property type="component" value="Unassembled WGS sequence"/>
</dbReference>
<evidence type="ECO:0000313" key="2">
    <source>
        <dbReference type="Proteomes" id="UP000008549"/>
    </source>
</evidence>
<dbReference type="GeneID" id="68918601"/>
<accession>B6IL53</accession>
<reference evidence="1 2" key="2">
    <citation type="journal article" date="2011" name="PLoS Genet.">
        <title>Caenorhabditis briggsae recombinant inbred line genotypes reveal inter-strain incompatibility and the evolution of recombination.</title>
        <authorList>
            <person name="Ross J.A."/>
            <person name="Koboldt D.C."/>
            <person name="Staisch J.E."/>
            <person name="Chamberlin H.M."/>
            <person name="Gupta B.P."/>
            <person name="Miller R.D."/>
            <person name="Baird S.E."/>
            <person name="Haag E.S."/>
        </authorList>
    </citation>
    <scope>NUCLEOTIDE SEQUENCE [LARGE SCALE GENOMIC DNA]</scope>
    <source>
        <strain evidence="1 2">AF16</strain>
    </source>
</reference>
<protein>
    <submittedName>
        <fullName evidence="1">Protein CBG27143</fullName>
    </submittedName>
</protein>
<dbReference type="RefSeq" id="XP_045100165.1">
    <property type="nucleotide sequence ID" value="XM_045237827.1"/>
</dbReference>
<name>B6IL53_CAEBR</name>
<organism evidence="1 2">
    <name type="scientific">Caenorhabditis briggsae</name>
    <dbReference type="NCBI Taxonomy" id="6238"/>
    <lineage>
        <taxon>Eukaryota</taxon>
        <taxon>Metazoa</taxon>
        <taxon>Ecdysozoa</taxon>
        <taxon>Nematoda</taxon>
        <taxon>Chromadorea</taxon>
        <taxon>Rhabditida</taxon>
        <taxon>Rhabditina</taxon>
        <taxon>Rhabditomorpha</taxon>
        <taxon>Rhabditoidea</taxon>
        <taxon>Rhabditidae</taxon>
        <taxon>Peloderinae</taxon>
        <taxon>Caenorhabditis</taxon>
    </lineage>
</organism>
<dbReference type="AlphaFoldDB" id="B6IL53"/>
<gene>
    <name evidence="1" type="ORF">CBG27143</name>
    <name evidence="1" type="ORF">CBG_27143</name>
</gene>
<dbReference type="HOGENOM" id="CLU_3242656_0_0_1"/>
<sequence>MSVPLQQAHHRPSVHSLDKYPYHFDLHILYTTCICRWCLSSQG</sequence>
<evidence type="ECO:0000313" key="1">
    <source>
        <dbReference type="EMBL" id="CAS00606.1"/>
    </source>
</evidence>
<reference evidence="1 2" key="1">
    <citation type="journal article" date="2003" name="PLoS Biol.">
        <title>The genome sequence of Caenorhabditis briggsae: a platform for comparative genomics.</title>
        <authorList>
            <person name="Stein L.D."/>
            <person name="Bao Z."/>
            <person name="Blasiar D."/>
            <person name="Blumenthal T."/>
            <person name="Brent M.R."/>
            <person name="Chen N."/>
            <person name="Chinwalla A."/>
            <person name="Clarke L."/>
            <person name="Clee C."/>
            <person name="Coghlan A."/>
            <person name="Coulson A."/>
            <person name="D'Eustachio P."/>
            <person name="Fitch D.H."/>
            <person name="Fulton L.A."/>
            <person name="Fulton R.E."/>
            <person name="Griffiths-Jones S."/>
            <person name="Harris T.W."/>
            <person name="Hillier L.W."/>
            <person name="Kamath R."/>
            <person name="Kuwabara P.E."/>
            <person name="Mardis E.R."/>
            <person name="Marra M.A."/>
            <person name="Miner T.L."/>
            <person name="Minx P."/>
            <person name="Mullikin J.C."/>
            <person name="Plumb R.W."/>
            <person name="Rogers J."/>
            <person name="Schein J.E."/>
            <person name="Sohrmann M."/>
            <person name="Spieth J."/>
            <person name="Stajich J.E."/>
            <person name="Wei C."/>
            <person name="Willey D."/>
            <person name="Wilson R.K."/>
            <person name="Durbin R."/>
            <person name="Waterston R.H."/>
        </authorList>
    </citation>
    <scope>NUCLEOTIDE SEQUENCE [LARGE SCALE GENOMIC DNA]</scope>
    <source>
        <strain evidence="1 2">AF16</strain>
    </source>
</reference>
<dbReference type="KEGG" id="cbr:CBG_27143"/>
<keyword evidence="2" id="KW-1185">Reference proteome</keyword>
<proteinExistence type="predicted"/>